<dbReference type="EMBL" id="JACHDZ010000001">
    <property type="protein sequence ID" value="MBB5342306.1"/>
    <property type="molecule type" value="Genomic_DNA"/>
</dbReference>
<sequence>METRDIGAHREFNTQSRVPRDTLIVERQSLADLSGSHSHNRVEVRIVSWIPLEDFDPDRSLFQILATRESLLHRVAQE</sequence>
<name>A0A7W8J699_9BACT</name>
<organism evidence="1 2">
    <name type="scientific">Tunturiibacter lichenicola</name>
    <dbReference type="NCBI Taxonomy" id="2051959"/>
    <lineage>
        <taxon>Bacteria</taxon>
        <taxon>Pseudomonadati</taxon>
        <taxon>Acidobacteriota</taxon>
        <taxon>Terriglobia</taxon>
        <taxon>Terriglobales</taxon>
        <taxon>Acidobacteriaceae</taxon>
        <taxon>Tunturiibacter</taxon>
    </lineage>
</organism>
<reference evidence="1 2" key="1">
    <citation type="submission" date="2020-08" db="EMBL/GenBank/DDBJ databases">
        <title>Genomic Encyclopedia of Type Strains, Phase IV (KMG-V): Genome sequencing to study the core and pangenomes of soil and plant-associated prokaryotes.</title>
        <authorList>
            <person name="Whitman W."/>
        </authorList>
    </citation>
    <scope>NUCLEOTIDE SEQUENCE [LARGE SCALE GENOMIC DNA]</scope>
    <source>
        <strain evidence="1 2">M8US30</strain>
    </source>
</reference>
<protein>
    <submittedName>
        <fullName evidence="1">Uncharacterized protein</fullName>
    </submittedName>
</protein>
<dbReference type="Proteomes" id="UP000569092">
    <property type="component" value="Unassembled WGS sequence"/>
</dbReference>
<gene>
    <name evidence="1" type="ORF">HDF10_000256</name>
</gene>
<comment type="caution">
    <text evidence="1">The sequence shown here is derived from an EMBL/GenBank/DDBJ whole genome shotgun (WGS) entry which is preliminary data.</text>
</comment>
<proteinExistence type="predicted"/>
<accession>A0A7W8J699</accession>
<evidence type="ECO:0000313" key="1">
    <source>
        <dbReference type="EMBL" id="MBB5342306.1"/>
    </source>
</evidence>
<evidence type="ECO:0000313" key="2">
    <source>
        <dbReference type="Proteomes" id="UP000569092"/>
    </source>
</evidence>
<dbReference type="AlphaFoldDB" id="A0A7W8J699"/>